<proteinExistence type="predicted"/>
<dbReference type="InterPro" id="IPR037523">
    <property type="entry name" value="VOC_core"/>
</dbReference>
<dbReference type="GO" id="GO:0046872">
    <property type="term" value="F:metal ion binding"/>
    <property type="evidence" value="ECO:0007669"/>
    <property type="project" value="UniProtKB-KW"/>
</dbReference>
<dbReference type="SUPFAM" id="SSF54593">
    <property type="entry name" value="Glyoxalase/Bleomycin resistance protein/Dihydroxybiphenyl dioxygenase"/>
    <property type="match status" value="1"/>
</dbReference>
<dbReference type="PROSITE" id="PS00934">
    <property type="entry name" value="GLYOXALASE_I_1"/>
    <property type="match status" value="1"/>
</dbReference>
<dbReference type="InterPro" id="IPR029068">
    <property type="entry name" value="Glyas_Bleomycin-R_OHBP_Dase"/>
</dbReference>
<dbReference type="GO" id="GO:0004462">
    <property type="term" value="F:lactoylglutathione lyase activity"/>
    <property type="evidence" value="ECO:0007669"/>
    <property type="project" value="InterPro"/>
</dbReference>
<sequence>MKLDGIHHIGVNVLDIDRAEKFYTGVLGFRMEKRYEEEIRHLMLDTGGTTLHLFESPDLHMGNAIDCLSEQGYAHIAFGTSRENFPKIIDELKKKNVVFRGPLILGQGESVHFKDPDGNHLEIRCPAKLNSEKKR</sequence>
<organism evidence="3">
    <name type="scientific">marine metagenome</name>
    <dbReference type="NCBI Taxonomy" id="408172"/>
    <lineage>
        <taxon>unclassified sequences</taxon>
        <taxon>metagenomes</taxon>
        <taxon>ecological metagenomes</taxon>
    </lineage>
</organism>
<feature type="domain" description="VOC" evidence="2">
    <location>
        <begin position="5"/>
        <end position="126"/>
    </location>
</feature>
<evidence type="ECO:0000256" key="1">
    <source>
        <dbReference type="ARBA" id="ARBA00022723"/>
    </source>
</evidence>
<keyword evidence="1" id="KW-0479">Metal-binding</keyword>
<accession>A0A381U6Y5</accession>
<dbReference type="PROSITE" id="PS51819">
    <property type="entry name" value="VOC"/>
    <property type="match status" value="1"/>
</dbReference>
<protein>
    <recommendedName>
        <fullName evidence="2">VOC domain-containing protein</fullName>
    </recommendedName>
</protein>
<dbReference type="InterPro" id="IPR051332">
    <property type="entry name" value="Fosfomycin_Res_Enzymes"/>
</dbReference>
<dbReference type="Pfam" id="PF00903">
    <property type="entry name" value="Glyoxalase"/>
    <property type="match status" value="1"/>
</dbReference>
<dbReference type="PANTHER" id="PTHR36113:SF1">
    <property type="entry name" value="GLYOXALASE_BLEOMYCIN RESISTANCE PROTEIN_DIOXYGENASE"/>
    <property type="match status" value="1"/>
</dbReference>
<dbReference type="PANTHER" id="PTHR36113">
    <property type="entry name" value="LYASE, PUTATIVE-RELATED-RELATED"/>
    <property type="match status" value="1"/>
</dbReference>
<gene>
    <name evidence="3" type="ORF">METZ01_LOCUS76844</name>
</gene>
<evidence type="ECO:0000313" key="3">
    <source>
        <dbReference type="EMBL" id="SVA23990.1"/>
    </source>
</evidence>
<dbReference type="InterPro" id="IPR004360">
    <property type="entry name" value="Glyas_Fos-R_dOase_dom"/>
</dbReference>
<dbReference type="EMBL" id="UINC01005857">
    <property type="protein sequence ID" value="SVA23990.1"/>
    <property type="molecule type" value="Genomic_DNA"/>
</dbReference>
<evidence type="ECO:0000259" key="2">
    <source>
        <dbReference type="PROSITE" id="PS51819"/>
    </source>
</evidence>
<dbReference type="InterPro" id="IPR018146">
    <property type="entry name" value="Glyoxalase_1_CS"/>
</dbReference>
<dbReference type="AlphaFoldDB" id="A0A381U6Y5"/>
<name>A0A381U6Y5_9ZZZZ</name>
<dbReference type="Gene3D" id="3.10.180.10">
    <property type="entry name" value="2,3-Dihydroxybiphenyl 1,2-Dioxygenase, domain 1"/>
    <property type="match status" value="1"/>
</dbReference>
<reference evidence="3" key="1">
    <citation type="submission" date="2018-05" db="EMBL/GenBank/DDBJ databases">
        <authorList>
            <person name="Lanie J.A."/>
            <person name="Ng W.-L."/>
            <person name="Kazmierczak K.M."/>
            <person name="Andrzejewski T.M."/>
            <person name="Davidsen T.M."/>
            <person name="Wayne K.J."/>
            <person name="Tettelin H."/>
            <person name="Glass J.I."/>
            <person name="Rusch D."/>
            <person name="Podicherti R."/>
            <person name="Tsui H.-C.T."/>
            <person name="Winkler M.E."/>
        </authorList>
    </citation>
    <scope>NUCLEOTIDE SEQUENCE</scope>
</reference>